<comment type="caution">
    <text evidence="3">The sequence shown here is derived from an EMBL/GenBank/DDBJ whole genome shotgun (WGS) entry which is preliminary data.</text>
</comment>
<keyword evidence="4" id="KW-1185">Reference proteome</keyword>
<feature type="region of interest" description="Disordered" evidence="1">
    <location>
        <begin position="246"/>
        <end position="289"/>
    </location>
</feature>
<keyword evidence="2" id="KW-0472">Membrane</keyword>
<dbReference type="Proteomes" id="UP001556367">
    <property type="component" value="Unassembled WGS sequence"/>
</dbReference>
<reference evidence="4" key="1">
    <citation type="submission" date="2024-06" db="EMBL/GenBank/DDBJ databases">
        <title>Multi-omics analyses provide insights into the biosynthesis of the anticancer antibiotic pleurotin in Hohenbuehelia grisea.</title>
        <authorList>
            <person name="Weaver J.A."/>
            <person name="Alberti F."/>
        </authorList>
    </citation>
    <scope>NUCLEOTIDE SEQUENCE [LARGE SCALE GENOMIC DNA]</scope>
    <source>
        <strain evidence="4">T-177</strain>
    </source>
</reference>
<evidence type="ECO:0000256" key="1">
    <source>
        <dbReference type="SAM" id="MobiDB-lite"/>
    </source>
</evidence>
<feature type="transmembrane region" description="Helical" evidence="2">
    <location>
        <begin position="211"/>
        <end position="233"/>
    </location>
</feature>
<organism evidence="3 4">
    <name type="scientific">Hohenbuehelia grisea</name>
    <dbReference type="NCBI Taxonomy" id="104357"/>
    <lineage>
        <taxon>Eukaryota</taxon>
        <taxon>Fungi</taxon>
        <taxon>Dikarya</taxon>
        <taxon>Basidiomycota</taxon>
        <taxon>Agaricomycotina</taxon>
        <taxon>Agaricomycetes</taxon>
        <taxon>Agaricomycetidae</taxon>
        <taxon>Agaricales</taxon>
        <taxon>Pleurotineae</taxon>
        <taxon>Pleurotaceae</taxon>
        <taxon>Hohenbuehelia</taxon>
    </lineage>
</organism>
<name>A0ABR3J779_9AGAR</name>
<dbReference type="EMBL" id="JASNQZ010000011">
    <property type="protein sequence ID" value="KAL0951236.1"/>
    <property type="molecule type" value="Genomic_DNA"/>
</dbReference>
<feature type="compositionally biased region" description="Low complexity" evidence="1">
    <location>
        <begin position="19"/>
        <end position="40"/>
    </location>
</feature>
<protein>
    <submittedName>
        <fullName evidence="3">Uncharacterized protein</fullName>
    </submittedName>
</protein>
<sequence>MASNNPAASTPDRDDANDSPSSRSAVRSSTRAPTSTRAAPAAPPPPPASSSAASSRPASQSPPAASPSSNAAVKSSAQPPAASRSSQAAASNPATIRPPVNPFSAISSNPPTVSNPPANGNSPASEQARVTSTSTIVDVPVSTFSKPVSVTLTNSAGQTSVSAPPFVTVLSTSTQADGSFVTYTHVIANPTGFASANQAVTSPSVLTNRGAMAGIFITVGIVAAALTAAICFITRRRRRQRRRQEWFNSIGRPQRLSDSNAGPLTDPFHDPFRDPPTFTGGPVSTGRGWPENTERNLLDDEVPSPVINQHQVGSPGLAGVGAMRVVNPVGPHQGNQTTRDAYPGSQSIGLALTSDQTHRPISRVSMAPSSPSIYPASLAPSNTDSLNGDETETSSTPLHGNHVVSSVPPVMPPAAIIRRSPVESPERPPVFQVQSPSQILSREAPPIPRRSLRRPSTNKIADDSLDSPLTPLSAPSSVSSHTHSKPVTPDDGSMRRPAVHIWDQTQDSAAPQLRNPMDLLAKRTLLDVRPHPSREFASGNV</sequence>
<feature type="region of interest" description="Disordered" evidence="1">
    <location>
        <begin position="1"/>
        <end position="131"/>
    </location>
</feature>
<evidence type="ECO:0000313" key="3">
    <source>
        <dbReference type="EMBL" id="KAL0951236.1"/>
    </source>
</evidence>
<feature type="region of interest" description="Disordered" evidence="1">
    <location>
        <begin position="355"/>
        <end position="495"/>
    </location>
</feature>
<evidence type="ECO:0000313" key="4">
    <source>
        <dbReference type="Proteomes" id="UP001556367"/>
    </source>
</evidence>
<keyword evidence="2" id="KW-1133">Transmembrane helix</keyword>
<feature type="compositionally biased region" description="Low complexity" evidence="1">
    <location>
        <begin position="49"/>
        <end position="91"/>
    </location>
</feature>
<feature type="compositionally biased region" description="Low complexity" evidence="1">
    <location>
        <begin position="466"/>
        <end position="481"/>
    </location>
</feature>
<keyword evidence="2" id="KW-0812">Transmembrane</keyword>
<proteinExistence type="predicted"/>
<accession>A0ABR3J779</accession>
<evidence type="ECO:0000256" key="2">
    <source>
        <dbReference type="SAM" id="Phobius"/>
    </source>
</evidence>
<feature type="compositionally biased region" description="Polar residues" evidence="1">
    <location>
        <begin position="104"/>
        <end position="131"/>
    </location>
</feature>
<gene>
    <name evidence="3" type="ORF">HGRIS_007954</name>
</gene>